<dbReference type="AlphaFoldDB" id="A0AAI8YI53"/>
<name>A0AAI8YI53_9PEZI</name>
<dbReference type="Proteomes" id="UP001295740">
    <property type="component" value="Unassembled WGS sequence"/>
</dbReference>
<evidence type="ECO:0000313" key="2">
    <source>
        <dbReference type="Proteomes" id="UP001295740"/>
    </source>
</evidence>
<reference evidence="1" key="1">
    <citation type="submission" date="2023-10" db="EMBL/GenBank/DDBJ databases">
        <authorList>
            <person name="Hackl T."/>
        </authorList>
    </citation>
    <scope>NUCLEOTIDE SEQUENCE</scope>
</reference>
<accession>A0AAI8YI53</accession>
<keyword evidence="2" id="KW-1185">Reference proteome</keyword>
<organism evidence="1 2">
    <name type="scientific">Anthostomella pinea</name>
    <dbReference type="NCBI Taxonomy" id="933095"/>
    <lineage>
        <taxon>Eukaryota</taxon>
        <taxon>Fungi</taxon>
        <taxon>Dikarya</taxon>
        <taxon>Ascomycota</taxon>
        <taxon>Pezizomycotina</taxon>
        <taxon>Sordariomycetes</taxon>
        <taxon>Xylariomycetidae</taxon>
        <taxon>Xylariales</taxon>
        <taxon>Xylariaceae</taxon>
        <taxon>Anthostomella</taxon>
    </lineage>
</organism>
<dbReference type="EMBL" id="CAUWAG010000007">
    <property type="protein sequence ID" value="CAJ2505730.1"/>
    <property type="molecule type" value="Genomic_DNA"/>
</dbReference>
<gene>
    <name evidence="1" type="ORF">KHLLAP_LOCUS6198</name>
</gene>
<evidence type="ECO:0000313" key="1">
    <source>
        <dbReference type="EMBL" id="CAJ2505730.1"/>
    </source>
</evidence>
<comment type="caution">
    <text evidence="1">The sequence shown here is derived from an EMBL/GenBank/DDBJ whole genome shotgun (WGS) entry which is preliminary data.</text>
</comment>
<proteinExistence type="predicted"/>
<protein>
    <submittedName>
        <fullName evidence="1">Uu.00g131240.m01.CDS01</fullName>
    </submittedName>
</protein>
<sequence length="218" mass="25666">MCRKNIIHQMHHDVSTPIIIDPVTANPTVYANPLRTKHHQCEISHSNQWLPNTSQPRCGYHSCCIPYVEIEWCDHEEDDMMEPEECEFFSLQHHHTRLEYLGHPAAFFDSCPATWQNLSQMRWERPDWFPWFAHHASERAGWEEMYFRECEKLYTAEQDARMLAAVAWDLECSDVSWGQPIAATAKGNLLRAERVLLEQREVVFLLAEWARQYCADCS</sequence>